<reference evidence="1" key="1">
    <citation type="journal article" date="2016" name="Int. J. Mol. Sci.">
        <title>Comparative genomics of the extreme acidophile Acidithiobacillus thiooxidans reveals intraspecific divergence and niche adaptation.</title>
        <authorList>
            <person name="Zhang X."/>
            <person name="Feng X."/>
            <person name="Tao J."/>
            <person name="Ma L."/>
            <person name="Xiao Y."/>
            <person name="Liang Y."/>
            <person name="Liu X."/>
            <person name="Yin H."/>
        </authorList>
    </citation>
    <scope>NUCLEOTIDE SEQUENCE [LARGE SCALE GENOMIC DNA]</scope>
    <source>
        <strain evidence="1">DXS-W</strain>
    </source>
</reference>
<dbReference type="RefSeq" id="WP_065975155.1">
    <property type="nucleotide sequence ID" value="NZ_LWRY01000012.1"/>
</dbReference>
<comment type="caution">
    <text evidence="1">The sequence shown here is derived from an EMBL/GenBank/DDBJ whole genome shotgun (WGS) entry which is preliminary data.</text>
</comment>
<sequence>MSKKTICMSKGRPVDIDFENWSTWAEATDYNDTSGRNVFQSYSSLHVYKRGDQEKYLVCGKSFSCYNGGHTTYAGILVTDEAELTGAMRQVMDDLGLVVGHGDVANDYLLREWEQDLPPVDLD</sequence>
<name>A0A1C2IHU4_ACITH</name>
<organism evidence="1 2">
    <name type="scientific">Acidithiobacillus thiooxidans</name>
    <name type="common">Thiobacillus thiooxidans</name>
    <dbReference type="NCBI Taxonomy" id="930"/>
    <lineage>
        <taxon>Bacteria</taxon>
        <taxon>Pseudomonadati</taxon>
        <taxon>Pseudomonadota</taxon>
        <taxon>Acidithiobacillia</taxon>
        <taxon>Acidithiobacillales</taxon>
        <taxon>Acidithiobacillaceae</taxon>
        <taxon>Acidithiobacillus</taxon>
    </lineage>
</organism>
<proteinExistence type="predicted"/>
<gene>
    <name evidence="1" type="ORF">A6M23_01990</name>
</gene>
<evidence type="ECO:0000313" key="1">
    <source>
        <dbReference type="EMBL" id="OCX75541.1"/>
    </source>
</evidence>
<dbReference type="EMBL" id="LWRY01000012">
    <property type="protein sequence ID" value="OCX75541.1"/>
    <property type="molecule type" value="Genomic_DNA"/>
</dbReference>
<keyword evidence="2" id="KW-1185">Reference proteome</keyword>
<evidence type="ECO:0000313" key="2">
    <source>
        <dbReference type="Proteomes" id="UP000095008"/>
    </source>
</evidence>
<dbReference type="Proteomes" id="UP000095008">
    <property type="component" value="Unassembled WGS sequence"/>
</dbReference>
<protein>
    <submittedName>
        <fullName evidence="1">Uncharacterized protein</fullName>
    </submittedName>
</protein>
<dbReference type="AlphaFoldDB" id="A0A1C2IHU4"/>
<accession>A0A1C2IHU4</accession>